<keyword evidence="2" id="KW-0808">Transferase</keyword>
<evidence type="ECO:0000256" key="1">
    <source>
        <dbReference type="ARBA" id="ARBA00038158"/>
    </source>
</evidence>
<evidence type="ECO:0000313" key="2">
    <source>
        <dbReference type="EMBL" id="KAK8006244.1"/>
    </source>
</evidence>
<reference evidence="2 3" key="1">
    <citation type="submission" date="2023-01" db="EMBL/GenBank/DDBJ databases">
        <title>Analysis of 21 Apiospora genomes using comparative genomics revels a genus with tremendous synthesis potential of carbohydrate active enzymes and secondary metabolites.</title>
        <authorList>
            <person name="Sorensen T."/>
        </authorList>
    </citation>
    <scope>NUCLEOTIDE SEQUENCE [LARGE SCALE GENOMIC DNA]</scope>
    <source>
        <strain evidence="2 3">CBS 20057</strain>
    </source>
</reference>
<dbReference type="CDD" id="cd02440">
    <property type="entry name" value="AdoMet_MTases"/>
    <property type="match status" value="1"/>
</dbReference>
<proteinExistence type="inferred from homology"/>
<comment type="caution">
    <text evidence="2">The sequence shown here is derived from an EMBL/GenBank/DDBJ whole genome shotgun (WGS) entry which is preliminary data.</text>
</comment>
<dbReference type="Proteomes" id="UP001396898">
    <property type="component" value="Unassembled WGS sequence"/>
</dbReference>
<dbReference type="InterPro" id="IPR029063">
    <property type="entry name" value="SAM-dependent_MTases_sf"/>
</dbReference>
<dbReference type="Gene3D" id="3.40.50.150">
    <property type="entry name" value="Vaccinia Virus protein VP39"/>
    <property type="match status" value="1"/>
</dbReference>
<dbReference type="GO" id="GO:0008168">
    <property type="term" value="F:methyltransferase activity"/>
    <property type="evidence" value="ECO:0007669"/>
    <property type="project" value="UniProtKB-KW"/>
</dbReference>
<dbReference type="EMBL" id="JAQQWI010000017">
    <property type="protein sequence ID" value="KAK8006244.1"/>
    <property type="molecule type" value="Genomic_DNA"/>
</dbReference>
<accession>A0ABR1RA11</accession>
<organism evidence="2 3">
    <name type="scientific">Apiospora marii</name>
    <dbReference type="NCBI Taxonomy" id="335849"/>
    <lineage>
        <taxon>Eukaryota</taxon>
        <taxon>Fungi</taxon>
        <taxon>Dikarya</taxon>
        <taxon>Ascomycota</taxon>
        <taxon>Pezizomycotina</taxon>
        <taxon>Sordariomycetes</taxon>
        <taxon>Xylariomycetidae</taxon>
        <taxon>Amphisphaeriales</taxon>
        <taxon>Apiosporaceae</taxon>
        <taxon>Apiospora</taxon>
    </lineage>
</organism>
<dbReference type="PANTHER" id="PTHR43591:SF102">
    <property type="entry name" value="S-ADENOSYL-L-METHIONINE-DEPENDENT METHYLTRANSFERASE"/>
    <property type="match status" value="1"/>
</dbReference>
<dbReference type="PANTHER" id="PTHR43591">
    <property type="entry name" value="METHYLTRANSFERASE"/>
    <property type="match status" value="1"/>
</dbReference>
<dbReference type="Pfam" id="PF13489">
    <property type="entry name" value="Methyltransf_23"/>
    <property type="match status" value="1"/>
</dbReference>
<dbReference type="GO" id="GO:0032259">
    <property type="term" value="P:methylation"/>
    <property type="evidence" value="ECO:0007669"/>
    <property type="project" value="UniProtKB-KW"/>
</dbReference>
<evidence type="ECO:0000313" key="3">
    <source>
        <dbReference type="Proteomes" id="UP001396898"/>
    </source>
</evidence>
<protein>
    <submittedName>
        <fullName evidence="2">S-adenosyl-L-methionine-dependent methyltransferase</fullName>
    </submittedName>
</protein>
<gene>
    <name evidence="2" type="ORF">PG991_012541</name>
</gene>
<name>A0ABR1RA11_9PEZI</name>
<keyword evidence="2" id="KW-0489">Methyltransferase</keyword>
<comment type="similarity">
    <text evidence="1">Belongs to the methyltransferase superfamily. LaeA methyltransferase family.</text>
</comment>
<keyword evidence="3" id="KW-1185">Reference proteome</keyword>
<sequence>MSHLDVQFSLISRFFIILQCFRPAPPCGLPITPVLTSASLLHSPSYVSSAQPPSVPPMSPIPPMVGYDTDTYGRIPSQFSVYDNDPYYGSVIEPSSGRTYQNFKPGRYPLPDDDAEQERMDLQHCMFRIALGGRLYLSPIKFETTKHVLDVGTGTGVWANEFAEEHPQTQVMGIDLSRIQPSRFPNCIFHRADAEDEWMYYPLKFDFVFMRGMNVCFDNTRAVLRSAFLNMNAGAAIEYQALTWEVCSDDGTTEGTHLERWAQLLSAGATAMGRDVRCVSHVEEWLKELGFVDIRRVQVLLPTNRWPREGKWNLVGKFAMEDLCMGIDGVSRRLLTAAGLLQAQINELLPLVRSDVRNTNIHAYLPL</sequence>
<dbReference type="SUPFAM" id="SSF53335">
    <property type="entry name" value="S-adenosyl-L-methionine-dependent methyltransferases"/>
    <property type="match status" value="1"/>
</dbReference>